<comment type="caution">
    <text evidence="1">The sequence shown here is derived from an EMBL/GenBank/DDBJ whole genome shotgun (WGS) entry which is preliminary data.</text>
</comment>
<dbReference type="EMBL" id="JAGFBR010000019">
    <property type="protein sequence ID" value="KAH0449120.1"/>
    <property type="molecule type" value="Genomic_DNA"/>
</dbReference>
<name>A0AAV7G0D5_DENCH</name>
<dbReference type="SUPFAM" id="SSF52058">
    <property type="entry name" value="L domain-like"/>
    <property type="match status" value="1"/>
</dbReference>
<reference evidence="1 2" key="1">
    <citation type="journal article" date="2021" name="Hortic Res">
        <title>Chromosome-scale assembly of the Dendrobium chrysotoxum genome enhances the understanding of orchid evolution.</title>
        <authorList>
            <person name="Zhang Y."/>
            <person name="Zhang G.Q."/>
            <person name="Zhang D."/>
            <person name="Liu X.D."/>
            <person name="Xu X.Y."/>
            <person name="Sun W.H."/>
            <person name="Yu X."/>
            <person name="Zhu X."/>
            <person name="Wang Z.W."/>
            <person name="Zhao X."/>
            <person name="Zhong W.Y."/>
            <person name="Chen H."/>
            <person name="Yin W.L."/>
            <person name="Huang T."/>
            <person name="Niu S.C."/>
            <person name="Liu Z.J."/>
        </authorList>
    </citation>
    <scope>NUCLEOTIDE SEQUENCE [LARGE SCALE GENOMIC DNA]</scope>
    <source>
        <strain evidence="1">Lindl</strain>
    </source>
</reference>
<dbReference type="Gene3D" id="3.80.10.10">
    <property type="entry name" value="Ribonuclease Inhibitor"/>
    <property type="match status" value="1"/>
</dbReference>
<dbReference type="Proteomes" id="UP000775213">
    <property type="component" value="Unassembled WGS sequence"/>
</dbReference>
<evidence type="ECO:0000313" key="2">
    <source>
        <dbReference type="Proteomes" id="UP000775213"/>
    </source>
</evidence>
<dbReference type="InterPro" id="IPR032675">
    <property type="entry name" value="LRR_dom_sf"/>
</dbReference>
<accession>A0AAV7G0D5</accession>
<organism evidence="1 2">
    <name type="scientific">Dendrobium chrysotoxum</name>
    <name type="common">Orchid</name>
    <dbReference type="NCBI Taxonomy" id="161865"/>
    <lineage>
        <taxon>Eukaryota</taxon>
        <taxon>Viridiplantae</taxon>
        <taxon>Streptophyta</taxon>
        <taxon>Embryophyta</taxon>
        <taxon>Tracheophyta</taxon>
        <taxon>Spermatophyta</taxon>
        <taxon>Magnoliopsida</taxon>
        <taxon>Liliopsida</taxon>
        <taxon>Asparagales</taxon>
        <taxon>Orchidaceae</taxon>
        <taxon>Epidendroideae</taxon>
        <taxon>Malaxideae</taxon>
        <taxon>Dendrobiinae</taxon>
        <taxon>Dendrobium</taxon>
    </lineage>
</organism>
<keyword evidence="2" id="KW-1185">Reference proteome</keyword>
<evidence type="ECO:0008006" key="3">
    <source>
        <dbReference type="Google" id="ProtNLM"/>
    </source>
</evidence>
<proteinExistence type="predicted"/>
<evidence type="ECO:0000313" key="1">
    <source>
        <dbReference type="EMBL" id="KAH0449120.1"/>
    </source>
</evidence>
<sequence length="108" mass="12597">MDARSAIWMNNVNRISGLEEVEMTDRNEWEILPPFGQLRFSKSLRLINMPQDWFEAEVAAKDGCLFPCLIELDLSGCPRLKEFPSLPSKLKRLKIYEIEWTTLNFCSN</sequence>
<dbReference type="AlphaFoldDB" id="A0AAV7G0D5"/>
<gene>
    <name evidence="1" type="ORF">IEQ34_022920</name>
</gene>
<protein>
    <recommendedName>
        <fullName evidence="3">Disease resistance protein</fullName>
    </recommendedName>
</protein>